<dbReference type="Proteomes" id="UP000311919">
    <property type="component" value="Unassembled WGS sequence"/>
</dbReference>
<gene>
    <name evidence="7" type="ORF">EWB00_007004</name>
</gene>
<dbReference type="PROSITE" id="PS51329">
    <property type="entry name" value="C_CAP_COFACTOR_C"/>
    <property type="match status" value="1"/>
</dbReference>
<comment type="subcellular location">
    <subcellularLocation>
        <location evidence="1">Cytoplasm</location>
    </subcellularLocation>
</comment>
<reference evidence="7 8" key="1">
    <citation type="submission" date="2019-03" db="EMBL/GenBank/DDBJ databases">
        <title>An improved genome assembly of the fluke Schistosoma japonicum.</title>
        <authorList>
            <person name="Hu W."/>
            <person name="Luo F."/>
            <person name="Yin M."/>
            <person name="Mo X."/>
            <person name="Sun C."/>
            <person name="Wu Q."/>
            <person name="Zhu B."/>
            <person name="Xiang M."/>
            <person name="Wang J."/>
            <person name="Wang Y."/>
            <person name="Zhang T."/>
            <person name="Xu B."/>
            <person name="Zheng H."/>
            <person name="Feng Z."/>
        </authorList>
    </citation>
    <scope>NUCLEOTIDE SEQUENCE [LARGE SCALE GENOMIC DNA]</scope>
    <source>
        <strain evidence="7">HuSjv2</strain>
        <tissue evidence="7">Worms</tissue>
    </source>
</reference>
<evidence type="ECO:0000256" key="5">
    <source>
        <dbReference type="ARBA" id="ARBA00026055"/>
    </source>
</evidence>
<dbReference type="GO" id="GO:0015631">
    <property type="term" value="F:tubulin binding"/>
    <property type="evidence" value="ECO:0007669"/>
    <property type="project" value="InterPro"/>
</dbReference>
<comment type="subunit">
    <text evidence="5">Supercomplex made of cofactors A to E. Cofactors A and D function by capturing and stabilizing tubulin in a quasi-native conformation. Cofactor E binds to the cofactor D-tubulin complex; interaction with cofactor C then causes the release of tubulin polypeptides that are committed to the native state.</text>
</comment>
<dbReference type="OrthoDB" id="194775at2759"/>
<proteinExistence type="inferred from homology"/>
<dbReference type="Gene3D" id="2.160.20.70">
    <property type="match status" value="1"/>
</dbReference>
<evidence type="ECO:0000256" key="2">
    <source>
        <dbReference type="ARBA" id="ARBA00008848"/>
    </source>
</evidence>
<evidence type="ECO:0000313" key="8">
    <source>
        <dbReference type="Proteomes" id="UP000311919"/>
    </source>
</evidence>
<evidence type="ECO:0000259" key="6">
    <source>
        <dbReference type="PROSITE" id="PS51329"/>
    </source>
</evidence>
<dbReference type="AlphaFoldDB" id="A0A4Z2CW45"/>
<dbReference type="Pfam" id="PF07986">
    <property type="entry name" value="TBCC"/>
    <property type="match status" value="1"/>
</dbReference>
<dbReference type="InterPro" id="IPR038397">
    <property type="entry name" value="TBCC_N_sf"/>
</dbReference>
<dbReference type="EMBL" id="SKCS01000408">
    <property type="protein sequence ID" value="TNN08469.1"/>
    <property type="molecule type" value="Genomic_DNA"/>
</dbReference>
<dbReference type="PANTHER" id="PTHR15139:SF0">
    <property type="entry name" value="TUBULIN-SPECIFIC CHAPERONE C"/>
    <property type="match status" value="1"/>
</dbReference>
<comment type="similarity">
    <text evidence="2">Belongs to the TBCC family.</text>
</comment>
<dbReference type="InterPro" id="IPR027684">
    <property type="entry name" value="TBCC"/>
</dbReference>
<dbReference type="Gene3D" id="1.20.58.1250">
    <property type="entry name" value="Tubulin Binding Cofactor C, N-terminal domain"/>
    <property type="match status" value="1"/>
</dbReference>
<dbReference type="GO" id="GO:0005737">
    <property type="term" value="C:cytoplasm"/>
    <property type="evidence" value="ECO:0007669"/>
    <property type="project" value="UniProtKB-SubCell"/>
</dbReference>
<keyword evidence="3" id="KW-0963">Cytoplasm</keyword>
<protein>
    <submittedName>
        <fullName evidence="7">Tubulin-specific chaperone C</fullName>
    </submittedName>
</protein>
<dbReference type="GO" id="GO:0007021">
    <property type="term" value="P:tubulin complex assembly"/>
    <property type="evidence" value="ECO:0007669"/>
    <property type="project" value="TreeGrafter"/>
</dbReference>
<organism evidence="7 8">
    <name type="scientific">Schistosoma japonicum</name>
    <name type="common">Blood fluke</name>
    <dbReference type="NCBI Taxonomy" id="6182"/>
    <lineage>
        <taxon>Eukaryota</taxon>
        <taxon>Metazoa</taxon>
        <taxon>Spiralia</taxon>
        <taxon>Lophotrochozoa</taxon>
        <taxon>Platyhelminthes</taxon>
        <taxon>Trematoda</taxon>
        <taxon>Digenea</taxon>
        <taxon>Strigeidida</taxon>
        <taxon>Schistosomatoidea</taxon>
        <taxon>Schistosomatidae</taxon>
        <taxon>Schistosoma</taxon>
    </lineage>
</organism>
<evidence type="ECO:0000256" key="1">
    <source>
        <dbReference type="ARBA" id="ARBA00004496"/>
    </source>
</evidence>
<keyword evidence="8" id="KW-1185">Reference proteome</keyword>
<evidence type="ECO:0000256" key="3">
    <source>
        <dbReference type="ARBA" id="ARBA00022490"/>
    </source>
</evidence>
<keyword evidence="4" id="KW-0007">Acetylation</keyword>
<dbReference type="InterPro" id="IPR031925">
    <property type="entry name" value="TBCC_N"/>
</dbReference>
<dbReference type="InterPro" id="IPR012945">
    <property type="entry name" value="Tubulin-bd_cofactor_C_dom"/>
</dbReference>
<sequence>MSSENINCSSDINKSRQTVLDRLNERHEQSHVIDSQRKRMLNNENFASCDDGKADKNFLQHFTQYKAVVVKDLEDITKKIHENNLPINERTKILDDILVRLEHMQKWLNETSMYLSSFDSEQARLELKSVNDLFQEKRTQLLPVKKFGFSHQKAANKQENVVKSNSQPKSETFKPSPVVISPENDSTMYDPRFSLVNITGPKHFVIPSANCLSSSPDSLISQTVYLVDLTDCSIEICSVFGSLIGRRLKNCQIYSHPIAGSVWLDECVQCDLVFACRQLRVHQTSNCRLALHMASRPIIEHCTNLKVAPYQLVYDSLNEDLLTAGLSIKNDDSNLWHEVDDFSCPNKRLTKTSPNWCIMPENDWSSLCPSRKN</sequence>
<feature type="domain" description="C-CAP/cofactor C-like" evidence="6">
    <location>
        <begin position="182"/>
        <end position="344"/>
    </location>
</feature>
<comment type="caution">
    <text evidence="7">The sequence shown here is derived from an EMBL/GenBank/DDBJ whole genome shotgun (WGS) entry which is preliminary data.</text>
</comment>
<dbReference type="GO" id="GO:0007023">
    <property type="term" value="P:post-chaperonin tubulin folding pathway"/>
    <property type="evidence" value="ECO:0007669"/>
    <property type="project" value="InterPro"/>
</dbReference>
<dbReference type="PANTHER" id="PTHR15139">
    <property type="entry name" value="TUBULIN FOLDING COFACTOR C"/>
    <property type="match status" value="1"/>
</dbReference>
<dbReference type="Pfam" id="PF16752">
    <property type="entry name" value="TBCC_N"/>
    <property type="match status" value="1"/>
</dbReference>
<name>A0A4Z2CW45_SCHJA</name>
<dbReference type="InterPro" id="IPR017901">
    <property type="entry name" value="C-CAP_CF_C-like"/>
</dbReference>
<dbReference type="STRING" id="6182.A0A4Z2CW45"/>
<evidence type="ECO:0000313" key="7">
    <source>
        <dbReference type="EMBL" id="TNN08469.1"/>
    </source>
</evidence>
<evidence type="ECO:0000256" key="4">
    <source>
        <dbReference type="ARBA" id="ARBA00022990"/>
    </source>
</evidence>
<dbReference type="InterPro" id="IPR016098">
    <property type="entry name" value="CAP/MinC_C"/>
</dbReference>
<accession>A0A4Z2CW45</accession>